<dbReference type="Pfam" id="PF23598">
    <property type="entry name" value="LRR_14"/>
    <property type="match status" value="1"/>
</dbReference>
<evidence type="ECO:0000256" key="2">
    <source>
        <dbReference type="ARBA" id="ARBA00022737"/>
    </source>
</evidence>
<proteinExistence type="predicted"/>
<dbReference type="PROSITE" id="PS51450">
    <property type="entry name" value="LRR"/>
    <property type="match status" value="1"/>
</dbReference>
<dbReference type="SMART" id="SM00364">
    <property type="entry name" value="LRR_BAC"/>
    <property type="match status" value="10"/>
</dbReference>
<dbReference type="FunFam" id="3.80.10.10:FF:000193">
    <property type="entry name" value="Leucine-rich repeat-containing protein 40"/>
    <property type="match status" value="1"/>
</dbReference>
<accession>A0A1B6I8M6</accession>
<dbReference type="SUPFAM" id="SSF52058">
    <property type="entry name" value="L domain-like"/>
    <property type="match status" value="2"/>
</dbReference>
<dbReference type="SMART" id="SM00369">
    <property type="entry name" value="LRR_TYP"/>
    <property type="match status" value="10"/>
</dbReference>
<evidence type="ECO:0000256" key="1">
    <source>
        <dbReference type="ARBA" id="ARBA00022614"/>
    </source>
</evidence>
<feature type="compositionally biased region" description="Basic and acidic residues" evidence="3">
    <location>
        <begin position="536"/>
        <end position="547"/>
    </location>
</feature>
<feature type="domain" description="Disease resistance R13L4/SHOC-2-like LRR" evidence="4">
    <location>
        <begin position="180"/>
        <end position="277"/>
    </location>
</feature>
<gene>
    <name evidence="5" type="ORF">g.8098</name>
</gene>
<keyword evidence="2" id="KW-0677">Repeat</keyword>
<dbReference type="PANTHER" id="PTHR48051">
    <property type="match status" value="1"/>
</dbReference>
<dbReference type="Gene3D" id="3.80.10.10">
    <property type="entry name" value="Ribonuclease Inhibitor"/>
    <property type="match status" value="2"/>
</dbReference>
<keyword evidence="1" id="KW-0433">Leucine-rich repeat</keyword>
<dbReference type="EMBL" id="GECU01024447">
    <property type="protein sequence ID" value="JAS83259.1"/>
    <property type="molecule type" value="Transcribed_RNA"/>
</dbReference>
<dbReference type="InterPro" id="IPR050216">
    <property type="entry name" value="LRR_domain-containing"/>
</dbReference>
<dbReference type="Pfam" id="PF13855">
    <property type="entry name" value="LRR_8"/>
    <property type="match status" value="2"/>
</dbReference>
<evidence type="ECO:0000259" key="4">
    <source>
        <dbReference type="Pfam" id="PF23598"/>
    </source>
</evidence>
<dbReference type="InterPro" id="IPR055414">
    <property type="entry name" value="LRR_R13L4/SHOC2-like"/>
</dbReference>
<dbReference type="Pfam" id="PF00560">
    <property type="entry name" value="LRR_1"/>
    <property type="match status" value="2"/>
</dbReference>
<dbReference type="PANTHER" id="PTHR48051:SF1">
    <property type="entry name" value="RAS SUPPRESSOR PROTEIN 1"/>
    <property type="match status" value="1"/>
</dbReference>
<dbReference type="AlphaFoldDB" id="A0A1B6I8M6"/>
<feature type="region of interest" description="Disordered" evidence="3">
    <location>
        <begin position="536"/>
        <end position="556"/>
    </location>
</feature>
<reference evidence="5" key="1">
    <citation type="submission" date="2015-11" db="EMBL/GenBank/DDBJ databases">
        <title>De novo transcriptome assembly of four potential Pierce s Disease insect vectors from Arizona vineyards.</title>
        <authorList>
            <person name="Tassone E.E."/>
        </authorList>
    </citation>
    <scope>NUCLEOTIDE SEQUENCE</scope>
</reference>
<protein>
    <recommendedName>
        <fullName evidence="4">Disease resistance R13L4/SHOC-2-like LRR domain-containing protein</fullName>
    </recommendedName>
</protein>
<dbReference type="PRINTS" id="PR00019">
    <property type="entry name" value="LEURICHRPT"/>
</dbReference>
<dbReference type="InterPro" id="IPR032675">
    <property type="entry name" value="LRR_dom_sf"/>
</dbReference>
<dbReference type="InterPro" id="IPR003591">
    <property type="entry name" value="Leu-rich_rpt_typical-subtyp"/>
</dbReference>
<dbReference type="InterPro" id="IPR001611">
    <property type="entry name" value="Leu-rich_rpt"/>
</dbReference>
<evidence type="ECO:0000313" key="5">
    <source>
        <dbReference type="EMBL" id="JAS83259.1"/>
    </source>
</evidence>
<sequence length="556" mass="62371">MNTLKMAAQIDWTKFVGLQKIDLSQNMIHELPSGVSQCDGLESLKLNDNELGDLPEDIGDLKCLKVLNLNNNKLFCLPQCIFKISTLLELTVSDNLIKTVHKDVGNLCDLTTLDISHNKLITLTAGVGFLNRLKHVNLSNNELQTIPHELTTICGLVEIDVSCNKLKKLPCVRNLIHLKIFKANSNQLKNLPDFSQCRELVVINVSHNLIEEIDSAGLNSQPFLKEVILQSNRIKELPSDITSLSSLQILDVSSNNLSRLPSSIVDFPNLQLLRIMNNPLKNFPPQFMKADTVRLLGYLRERFAYELEAMIPEDDHSDPVPVARFSLSQLRRCGGLVHTNSEEDVPDEVWDNAVKAQVVVVNLSHSKQFLSNRVVELAESLMELHLVDTGMKELPPCVGKLRELQILILDQNHLSDLCPELAGCKYMKELSLSCNRFSEIPLVVYQLRLLRTLVVSNNKLSTLELAWSGLLSLQNLDTLNLSNNEITQLPAQLGLMTHLKSFEVTGNKFRQPSYQVLSKGTETVLAYLRNKLPEDKKEEGGGLEKNEPTSVSYFIA</sequence>
<dbReference type="GO" id="GO:0005737">
    <property type="term" value="C:cytoplasm"/>
    <property type="evidence" value="ECO:0007669"/>
    <property type="project" value="TreeGrafter"/>
</dbReference>
<name>A0A1B6I8M6_9HEMI</name>
<evidence type="ECO:0000256" key="3">
    <source>
        <dbReference type="SAM" id="MobiDB-lite"/>
    </source>
</evidence>
<organism evidence="5">
    <name type="scientific">Homalodisca liturata</name>
    <dbReference type="NCBI Taxonomy" id="320908"/>
    <lineage>
        <taxon>Eukaryota</taxon>
        <taxon>Metazoa</taxon>
        <taxon>Ecdysozoa</taxon>
        <taxon>Arthropoda</taxon>
        <taxon>Hexapoda</taxon>
        <taxon>Insecta</taxon>
        <taxon>Pterygota</taxon>
        <taxon>Neoptera</taxon>
        <taxon>Paraneoptera</taxon>
        <taxon>Hemiptera</taxon>
        <taxon>Auchenorrhyncha</taxon>
        <taxon>Membracoidea</taxon>
        <taxon>Cicadellidae</taxon>
        <taxon>Cicadellinae</taxon>
        <taxon>Proconiini</taxon>
        <taxon>Homalodisca</taxon>
    </lineage>
</organism>